<dbReference type="PANTHER" id="PTHR47941">
    <property type="entry name" value="PENTATRICOPEPTIDE REPEAT-CONTAINING PROTEIN 3, MITOCHONDRIAL"/>
    <property type="match status" value="1"/>
</dbReference>
<accession>A0A9P8DYR3</accession>
<keyword evidence="2" id="KW-0677">Repeat</keyword>
<keyword evidence="4" id="KW-0496">Mitochondrion</keyword>
<keyword evidence="3" id="KW-0809">Transit peptide</keyword>
<dbReference type="OrthoDB" id="185373at2759"/>
<dbReference type="Gene3D" id="1.25.40.10">
    <property type="entry name" value="Tetratricopeptide repeat domain"/>
    <property type="match status" value="1"/>
</dbReference>
<organism evidence="5 6">
    <name type="scientific">Aureobasidium melanogenum</name>
    <name type="common">Aureobasidium pullulans var. melanogenum</name>
    <dbReference type="NCBI Taxonomy" id="46634"/>
    <lineage>
        <taxon>Eukaryota</taxon>
        <taxon>Fungi</taxon>
        <taxon>Dikarya</taxon>
        <taxon>Ascomycota</taxon>
        <taxon>Pezizomycotina</taxon>
        <taxon>Dothideomycetes</taxon>
        <taxon>Dothideomycetidae</taxon>
        <taxon>Dothideales</taxon>
        <taxon>Saccotheciaceae</taxon>
        <taxon>Aureobasidium</taxon>
    </lineage>
</organism>
<comment type="caution">
    <text evidence="5">The sequence shown here is derived from an EMBL/GenBank/DDBJ whole genome shotgun (WGS) entry which is preliminary data.</text>
</comment>
<sequence length="644" mass="74947">MRLLSSSLELKPFFFYSSSQRDIINHHAYFHTARNLQLTDCGSYSSGRSREYTSLKYIIRKSVSLDHGPAGSYRPPDQPKYQELNGGRRGFDDLYEDIQSSLLRKDYHGLTKVFRAAGDNSLDFIDSLPENTFTEILAHLEPKNNLSKPLIPYSRLSSATVQQLHLPSSYQVIRRYLLNAVHILDQRRKSGRSLSVVDYSIILGFARWLGLKDIAVTFWKSMQADNVVPDLRCYNNFLGAIVSNLRHDPDARQNRRVTSFGMEARRKPNLSLRFAAYHVGIGGIKDSALELHREMLKSEIVPDEETFRLLILGVGREGDLDTVKKLLRQVWRIDVDAIVDGLEEEHSKHELGFLPTSLLHPTPFLVYAVAHVFSINNEIPAALKLVDHISQTYNVKVFDYVWQDLLNWTFVLSLPRQASKNEQALLPKASVQKLWEVMRNEPYNVRPTMDMYNKLIKSLFRQQKTRDMWHYMCEALPLYEAIRKETRSLNKTLNRVLKLSQPVGTLEQKYHRSKLNEKASRLFLKRWVRLLLGSMRSWRRIDCSLHWSTRVIPKIILEWKDFMPSDVWYNIDAGRVSIVFHMNEEKKTYQGRIMRAMDTNDRLANKYNRLPGQDVHRYVLTRRQKRAAVKRGSVPTKRDQVQGN</sequence>
<dbReference type="InterPro" id="IPR011990">
    <property type="entry name" value="TPR-like_helical_dom_sf"/>
</dbReference>
<dbReference type="Proteomes" id="UP000779574">
    <property type="component" value="Unassembled WGS sequence"/>
</dbReference>
<evidence type="ECO:0000256" key="1">
    <source>
        <dbReference type="ARBA" id="ARBA00004173"/>
    </source>
</evidence>
<gene>
    <name evidence="5" type="ORF">KCU76_g17942</name>
</gene>
<name>A0A9P8DYR3_AURME</name>
<proteinExistence type="predicted"/>
<evidence type="ECO:0000313" key="5">
    <source>
        <dbReference type="EMBL" id="KAG9666604.1"/>
    </source>
</evidence>
<dbReference type="EMBL" id="JAHFXF010001492">
    <property type="protein sequence ID" value="KAG9666604.1"/>
    <property type="molecule type" value="Genomic_DNA"/>
</dbReference>
<evidence type="ECO:0000256" key="4">
    <source>
        <dbReference type="ARBA" id="ARBA00023128"/>
    </source>
</evidence>
<feature type="non-terminal residue" evidence="5">
    <location>
        <position position="644"/>
    </location>
</feature>
<evidence type="ECO:0000256" key="3">
    <source>
        <dbReference type="ARBA" id="ARBA00022946"/>
    </source>
</evidence>
<dbReference type="InterPro" id="IPR024319">
    <property type="entry name" value="ATPase_expression_mit"/>
</dbReference>
<protein>
    <submittedName>
        <fullName evidence="5">Uncharacterized protein</fullName>
    </submittedName>
</protein>
<dbReference type="Pfam" id="PF12921">
    <property type="entry name" value="ATP13"/>
    <property type="match status" value="1"/>
</dbReference>
<evidence type="ECO:0000256" key="2">
    <source>
        <dbReference type="ARBA" id="ARBA00022737"/>
    </source>
</evidence>
<dbReference type="GO" id="GO:0005739">
    <property type="term" value="C:mitochondrion"/>
    <property type="evidence" value="ECO:0007669"/>
    <property type="project" value="UniProtKB-SubCell"/>
</dbReference>
<reference evidence="5" key="1">
    <citation type="journal article" date="2021" name="J Fungi (Basel)">
        <title>Virulence traits and population genomics of the black yeast Aureobasidium melanogenum.</title>
        <authorList>
            <person name="Cernosa A."/>
            <person name="Sun X."/>
            <person name="Gostincar C."/>
            <person name="Fang C."/>
            <person name="Gunde-Cimerman N."/>
            <person name="Song Z."/>
        </authorList>
    </citation>
    <scope>NUCLEOTIDE SEQUENCE</scope>
    <source>
        <strain evidence="5">EXF-9911</strain>
    </source>
</reference>
<evidence type="ECO:0000313" key="6">
    <source>
        <dbReference type="Proteomes" id="UP000779574"/>
    </source>
</evidence>
<dbReference type="AlphaFoldDB" id="A0A9P8DYR3"/>
<comment type="subcellular location">
    <subcellularLocation>
        <location evidence="1">Mitochondrion</location>
    </subcellularLocation>
</comment>
<reference evidence="5" key="2">
    <citation type="submission" date="2021-08" db="EMBL/GenBank/DDBJ databases">
        <authorList>
            <person name="Gostincar C."/>
            <person name="Sun X."/>
            <person name="Song Z."/>
            <person name="Gunde-Cimerman N."/>
        </authorList>
    </citation>
    <scope>NUCLEOTIDE SEQUENCE</scope>
    <source>
        <strain evidence="5">EXF-9911</strain>
    </source>
</reference>